<name>A0ABR7LZ42_9ACTN</name>
<evidence type="ECO:0000256" key="5">
    <source>
        <dbReference type="ARBA" id="ARBA00022516"/>
    </source>
</evidence>
<comment type="caution">
    <text evidence="15">The sequence shown here is derived from an EMBL/GenBank/DDBJ whole genome shotgun (WGS) entry which is preliminary data.</text>
</comment>
<dbReference type="InterPro" id="IPR009721">
    <property type="entry name" value="O-acyltransferase_WSD1_C"/>
</dbReference>
<evidence type="ECO:0000259" key="13">
    <source>
        <dbReference type="Pfam" id="PF03007"/>
    </source>
</evidence>
<keyword evidence="9 11" id="KW-0012">Acyltransferase</keyword>
<comment type="pathway">
    <text evidence="1 11">Glycerolipid metabolism; triacylglycerol biosynthesis.</text>
</comment>
<keyword evidence="8 11" id="KW-0443">Lipid metabolism</keyword>
<accession>A0ABR7LZ42</accession>
<comment type="pathway">
    <text evidence="2">Lipid metabolism.</text>
</comment>
<dbReference type="PANTHER" id="PTHR31650:SF1">
    <property type="entry name" value="WAX ESTER SYNTHASE_DIACYLGLYCEROL ACYLTRANSFERASE 4-RELATED"/>
    <property type="match status" value="1"/>
</dbReference>
<dbReference type="EC" id="2.3.1.20" evidence="4 11"/>
<reference evidence="15 16" key="1">
    <citation type="submission" date="2020-06" db="EMBL/GenBank/DDBJ databases">
        <title>Actinomadura xiongansis sp. nov., isolated from soil of Baiyangdian.</title>
        <authorList>
            <person name="Zhang X."/>
        </authorList>
    </citation>
    <scope>NUCLEOTIDE SEQUENCE [LARGE SCALE GENOMIC DNA]</scope>
    <source>
        <strain evidence="15 16">HBUM206468</strain>
    </source>
</reference>
<evidence type="ECO:0000256" key="10">
    <source>
        <dbReference type="ARBA" id="ARBA00048109"/>
    </source>
</evidence>
<dbReference type="Pfam" id="PF06974">
    <property type="entry name" value="WS_DGAT_C"/>
    <property type="match status" value="1"/>
</dbReference>
<evidence type="ECO:0000256" key="4">
    <source>
        <dbReference type="ARBA" id="ARBA00013244"/>
    </source>
</evidence>
<dbReference type="EMBL" id="JABVEC010000031">
    <property type="protein sequence ID" value="MBC6469767.1"/>
    <property type="molecule type" value="Genomic_DNA"/>
</dbReference>
<feature type="domain" description="O-acyltransferase WSD1-like N-terminal" evidence="13">
    <location>
        <begin position="4"/>
        <end position="265"/>
    </location>
</feature>
<dbReference type="Gene3D" id="3.30.559.10">
    <property type="entry name" value="Chloramphenicol acetyltransferase-like domain"/>
    <property type="match status" value="1"/>
</dbReference>
<keyword evidence="12" id="KW-0812">Transmembrane</keyword>
<evidence type="ECO:0000259" key="14">
    <source>
        <dbReference type="Pfam" id="PF06974"/>
    </source>
</evidence>
<evidence type="ECO:0000256" key="8">
    <source>
        <dbReference type="ARBA" id="ARBA00023098"/>
    </source>
</evidence>
<keyword evidence="5 11" id="KW-0444">Lipid biosynthesis</keyword>
<evidence type="ECO:0000256" key="9">
    <source>
        <dbReference type="ARBA" id="ARBA00023315"/>
    </source>
</evidence>
<keyword evidence="12" id="KW-0472">Membrane</keyword>
<keyword evidence="16" id="KW-1185">Reference proteome</keyword>
<dbReference type="InterPro" id="IPR023213">
    <property type="entry name" value="CAT-like_dom_sf"/>
</dbReference>
<evidence type="ECO:0000256" key="3">
    <source>
        <dbReference type="ARBA" id="ARBA00009587"/>
    </source>
</evidence>
<evidence type="ECO:0000256" key="12">
    <source>
        <dbReference type="SAM" id="Phobius"/>
    </source>
</evidence>
<gene>
    <name evidence="15" type="ORF">HKK74_30375</name>
</gene>
<evidence type="ECO:0000256" key="11">
    <source>
        <dbReference type="RuleBase" id="RU361241"/>
    </source>
</evidence>
<proteinExistence type="inferred from homology"/>
<dbReference type="NCBIfam" id="TIGR02946">
    <property type="entry name" value="acyl_WS_DGAT"/>
    <property type="match status" value="1"/>
</dbReference>
<protein>
    <recommendedName>
        <fullName evidence="4 11">Diacylglycerol O-acyltransferase</fullName>
        <ecNumber evidence="4 11">2.3.1.20</ecNumber>
    </recommendedName>
</protein>
<organism evidence="15 16">
    <name type="scientific">Actinomadura alba</name>
    <dbReference type="NCBI Taxonomy" id="406431"/>
    <lineage>
        <taxon>Bacteria</taxon>
        <taxon>Bacillati</taxon>
        <taxon>Actinomycetota</taxon>
        <taxon>Actinomycetes</taxon>
        <taxon>Streptosporangiales</taxon>
        <taxon>Thermomonosporaceae</taxon>
        <taxon>Actinomadura</taxon>
    </lineage>
</organism>
<sequence>MERMNALDAGFLFAEREDTPLHIGSVTVFEGPAPAYGDLIRMILGKLARVPRYRQRVRTVPLNVGRPVWVDDPHFQILYHVRHTAVPAPGGAEELRNLAGRVLAQRLDLSKPLWEVWLVEGLEGGRWALIAKVHHCVVDGVGAGDLMTHLLDLTPDAEPPARPEPWDVEPAPSTTSLVLRGLCDAVAEPVGRWTGSAALAQRISDIRGVMDFVGGLPGSLRRASEPTARSLTGAAGPHRRWSWMEADLDKVKAIRKALGGTVNDVLLAAVTRGLCDLLEARGELTARTRVRSLVPVSVRGDDEHAMLSNRVSGVIVTLPCGEPDPVERLRLIREQMEGLKGTHQAVGADALVRLAGYAPTLLSLASRAVLAAARPLFQVVSTNVPGPPFPLYVMGRKVVQLYPYVPIAAGVAVSVGIFSYLGRLYFGVTADFDSMPDLDVFTTGVLAGIEELLDSPV</sequence>
<feature type="transmembrane region" description="Helical" evidence="12">
    <location>
        <begin position="401"/>
        <end position="421"/>
    </location>
</feature>
<dbReference type="InterPro" id="IPR004255">
    <property type="entry name" value="O-acyltransferase_WSD1_N"/>
</dbReference>
<feature type="domain" description="O-acyltransferase WSD1 C-terminal" evidence="14">
    <location>
        <begin position="308"/>
        <end position="451"/>
    </location>
</feature>
<dbReference type="Gene3D" id="3.30.559.30">
    <property type="entry name" value="Nonribosomal peptide synthetase, condensation domain"/>
    <property type="match status" value="1"/>
</dbReference>
<keyword evidence="7 11" id="KW-0319">Glycerol metabolism</keyword>
<comment type="catalytic activity">
    <reaction evidence="10 11">
        <text>an acyl-CoA + a 1,2-diacyl-sn-glycerol = a triacyl-sn-glycerol + CoA</text>
        <dbReference type="Rhea" id="RHEA:10868"/>
        <dbReference type="ChEBI" id="CHEBI:17815"/>
        <dbReference type="ChEBI" id="CHEBI:57287"/>
        <dbReference type="ChEBI" id="CHEBI:58342"/>
        <dbReference type="ChEBI" id="CHEBI:64615"/>
        <dbReference type="EC" id="2.3.1.20"/>
    </reaction>
</comment>
<dbReference type="SUPFAM" id="SSF52777">
    <property type="entry name" value="CoA-dependent acyltransferases"/>
    <property type="match status" value="1"/>
</dbReference>
<evidence type="ECO:0000256" key="2">
    <source>
        <dbReference type="ARBA" id="ARBA00005189"/>
    </source>
</evidence>
<dbReference type="RefSeq" id="WP_187246814.1">
    <property type="nucleotide sequence ID" value="NZ_BAAAOK010000010.1"/>
</dbReference>
<evidence type="ECO:0000256" key="6">
    <source>
        <dbReference type="ARBA" id="ARBA00022679"/>
    </source>
</evidence>
<keyword evidence="6 11" id="KW-0808">Transferase</keyword>
<dbReference type="InterPro" id="IPR014292">
    <property type="entry name" value="Acyl_transf_WS/DGAT"/>
</dbReference>
<dbReference type="InterPro" id="IPR045034">
    <property type="entry name" value="O-acyltransferase_WSD1-like"/>
</dbReference>
<evidence type="ECO:0000256" key="7">
    <source>
        <dbReference type="ARBA" id="ARBA00022798"/>
    </source>
</evidence>
<evidence type="ECO:0000313" key="15">
    <source>
        <dbReference type="EMBL" id="MBC6469767.1"/>
    </source>
</evidence>
<dbReference type="Pfam" id="PF03007">
    <property type="entry name" value="WS_DGAT_cat"/>
    <property type="match status" value="1"/>
</dbReference>
<evidence type="ECO:0000313" key="16">
    <source>
        <dbReference type="Proteomes" id="UP000805614"/>
    </source>
</evidence>
<comment type="similarity">
    <text evidence="3 11">Belongs to the long-chain O-acyltransferase family.</text>
</comment>
<dbReference type="Proteomes" id="UP000805614">
    <property type="component" value="Unassembled WGS sequence"/>
</dbReference>
<evidence type="ECO:0000256" key="1">
    <source>
        <dbReference type="ARBA" id="ARBA00004771"/>
    </source>
</evidence>
<dbReference type="PANTHER" id="PTHR31650">
    <property type="entry name" value="O-ACYLTRANSFERASE (WSD1-LIKE) FAMILY PROTEIN"/>
    <property type="match status" value="1"/>
</dbReference>
<keyword evidence="12" id="KW-1133">Transmembrane helix</keyword>